<name>A0A1G8ERM9_9BACI</name>
<protein>
    <submittedName>
        <fullName evidence="2">Predicted small secreted protein</fullName>
    </submittedName>
</protein>
<gene>
    <name evidence="2" type="ORF">SAMN05216352_102349</name>
</gene>
<sequence>MKVRDILIGAGIGFLAGYALKEYAGGEQISPEKALKTVKENIQDHIPVNGSWIHMTAENYKKDDLEYKVYRGGISSTKEGETKQMDFIVDAKTGTILELSS</sequence>
<reference evidence="2 3" key="1">
    <citation type="submission" date="2016-10" db="EMBL/GenBank/DDBJ databases">
        <authorList>
            <person name="de Groot N.N."/>
        </authorList>
    </citation>
    <scope>NUCLEOTIDE SEQUENCE [LARGE SCALE GENOMIC DNA]</scope>
    <source>
        <strain evidence="3">P4B,CCM 7963,CECT 7998,DSM 25260,IBRC-M 10614,KCTC 13821</strain>
    </source>
</reference>
<evidence type="ECO:0000313" key="2">
    <source>
        <dbReference type="EMBL" id="SDH72525.1"/>
    </source>
</evidence>
<keyword evidence="3" id="KW-1185">Reference proteome</keyword>
<dbReference type="InterPro" id="IPR025711">
    <property type="entry name" value="PepSY"/>
</dbReference>
<organism evidence="2 3">
    <name type="scientific">Alteribacillus bidgolensis</name>
    <dbReference type="NCBI Taxonomy" id="930129"/>
    <lineage>
        <taxon>Bacteria</taxon>
        <taxon>Bacillati</taxon>
        <taxon>Bacillota</taxon>
        <taxon>Bacilli</taxon>
        <taxon>Bacillales</taxon>
        <taxon>Bacillaceae</taxon>
        <taxon>Alteribacillus</taxon>
    </lineage>
</organism>
<dbReference type="EMBL" id="FNDU01000002">
    <property type="protein sequence ID" value="SDH72525.1"/>
    <property type="molecule type" value="Genomic_DNA"/>
</dbReference>
<accession>A0A1G8ERM9</accession>
<evidence type="ECO:0000313" key="3">
    <source>
        <dbReference type="Proteomes" id="UP000199017"/>
    </source>
</evidence>
<evidence type="ECO:0000259" key="1">
    <source>
        <dbReference type="Pfam" id="PF03413"/>
    </source>
</evidence>
<dbReference type="AlphaFoldDB" id="A0A1G8ERM9"/>
<dbReference type="OrthoDB" id="2989832at2"/>
<proteinExistence type="predicted"/>
<dbReference type="RefSeq" id="WP_091581631.1">
    <property type="nucleotide sequence ID" value="NZ_FNDU01000002.1"/>
</dbReference>
<dbReference type="STRING" id="930129.SAMN05216352_102349"/>
<feature type="domain" description="PepSY" evidence="1">
    <location>
        <begin position="29"/>
        <end position="98"/>
    </location>
</feature>
<dbReference type="Pfam" id="PF03413">
    <property type="entry name" value="PepSY"/>
    <property type="match status" value="1"/>
</dbReference>
<dbReference type="Proteomes" id="UP000199017">
    <property type="component" value="Unassembled WGS sequence"/>
</dbReference>